<accession>A0ACB8Y8Q0</accession>
<gene>
    <name evidence="1" type="ORF">L6452_36077</name>
</gene>
<evidence type="ECO:0000313" key="2">
    <source>
        <dbReference type="Proteomes" id="UP001055879"/>
    </source>
</evidence>
<reference evidence="1 2" key="2">
    <citation type="journal article" date="2022" name="Mol. Ecol. Resour.">
        <title>The genomes of chicory, endive, great burdock and yacon provide insights into Asteraceae paleo-polyploidization history and plant inulin production.</title>
        <authorList>
            <person name="Fan W."/>
            <person name="Wang S."/>
            <person name="Wang H."/>
            <person name="Wang A."/>
            <person name="Jiang F."/>
            <person name="Liu H."/>
            <person name="Zhao H."/>
            <person name="Xu D."/>
            <person name="Zhang Y."/>
        </authorList>
    </citation>
    <scope>NUCLEOTIDE SEQUENCE [LARGE SCALE GENOMIC DNA]</scope>
    <source>
        <strain evidence="2">cv. Niubang</strain>
    </source>
</reference>
<dbReference type="Proteomes" id="UP001055879">
    <property type="component" value="Linkage Group LG13"/>
</dbReference>
<organism evidence="1 2">
    <name type="scientific">Arctium lappa</name>
    <name type="common">Greater burdock</name>
    <name type="synonym">Lappa major</name>
    <dbReference type="NCBI Taxonomy" id="4217"/>
    <lineage>
        <taxon>Eukaryota</taxon>
        <taxon>Viridiplantae</taxon>
        <taxon>Streptophyta</taxon>
        <taxon>Embryophyta</taxon>
        <taxon>Tracheophyta</taxon>
        <taxon>Spermatophyta</taxon>
        <taxon>Magnoliopsida</taxon>
        <taxon>eudicotyledons</taxon>
        <taxon>Gunneridae</taxon>
        <taxon>Pentapetalae</taxon>
        <taxon>asterids</taxon>
        <taxon>campanulids</taxon>
        <taxon>Asterales</taxon>
        <taxon>Asteraceae</taxon>
        <taxon>Carduoideae</taxon>
        <taxon>Cardueae</taxon>
        <taxon>Arctiinae</taxon>
        <taxon>Arctium</taxon>
    </lineage>
</organism>
<proteinExistence type="predicted"/>
<protein>
    <submittedName>
        <fullName evidence="1">Uncharacterized protein</fullName>
    </submittedName>
</protein>
<comment type="caution">
    <text evidence="1">The sequence shown here is derived from an EMBL/GenBank/DDBJ whole genome shotgun (WGS) entry which is preliminary data.</text>
</comment>
<evidence type="ECO:0000313" key="1">
    <source>
        <dbReference type="EMBL" id="KAI3681287.1"/>
    </source>
</evidence>
<sequence>MFTVAMKVIHKTFVQNSNTTKDSFAQLHSKIHSLSKGKKVIEDSLSQQTLPPPPELRVQSVDEMKSLLLAQILFQSDPSNSVDTYLISLLQQQHESVPPTTNVSRSEFQAFQQEIKFSFRGVQSSSCPQHPLSRTSYQSCQLGYGYSRKPTEQGDFNLITLQKAQGVESLKMEPAVQPSTATKAECSNRAEIDQRQTGTTPAQPDPRV</sequence>
<name>A0ACB8Y8Q0_ARCLA</name>
<reference evidence="2" key="1">
    <citation type="journal article" date="2022" name="Mol. Ecol. Resour.">
        <title>The genomes of chicory, endive, great burdock and yacon provide insights into Asteraceae palaeo-polyploidization history and plant inulin production.</title>
        <authorList>
            <person name="Fan W."/>
            <person name="Wang S."/>
            <person name="Wang H."/>
            <person name="Wang A."/>
            <person name="Jiang F."/>
            <person name="Liu H."/>
            <person name="Zhao H."/>
            <person name="Xu D."/>
            <person name="Zhang Y."/>
        </authorList>
    </citation>
    <scope>NUCLEOTIDE SEQUENCE [LARGE SCALE GENOMIC DNA]</scope>
    <source>
        <strain evidence="2">cv. Niubang</strain>
    </source>
</reference>
<dbReference type="EMBL" id="CM042059">
    <property type="protein sequence ID" value="KAI3681287.1"/>
    <property type="molecule type" value="Genomic_DNA"/>
</dbReference>
<keyword evidence="2" id="KW-1185">Reference proteome</keyword>